<evidence type="ECO:0000313" key="2">
    <source>
        <dbReference type="EMBL" id="SET81007.1"/>
    </source>
</evidence>
<protein>
    <submittedName>
        <fullName evidence="2">Uncharacterized protein</fullName>
    </submittedName>
</protein>
<proteinExistence type="predicted"/>
<evidence type="ECO:0000313" key="3">
    <source>
        <dbReference type="Proteomes" id="UP000199095"/>
    </source>
</evidence>
<keyword evidence="1" id="KW-1133">Transmembrane helix</keyword>
<feature type="transmembrane region" description="Helical" evidence="1">
    <location>
        <begin position="49"/>
        <end position="68"/>
    </location>
</feature>
<organism evidence="2 3">
    <name type="scientific">Salinibacillus kushneri</name>
    <dbReference type="NCBI Taxonomy" id="237682"/>
    <lineage>
        <taxon>Bacteria</taxon>
        <taxon>Bacillati</taxon>
        <taxon>Bacillota</taxon>
        <taxon>Bacilli</taxon>
        <taxon>Bacillales</taxon>
        <taxon>Bacillaceae</taxon>
        <taxon>Salinibacillus</taxon>
    </lineage>
</organism>
<keyword evidence="1" id="KW-0472">Membrane</keyword>
<evidence type="ECO:0000256" key="1">
    <source>
        <dbReference type="SAM" id="Phobius"/>
    </source>
</evidence>
<keyword evidence="1" id="KW-0812">Transmembrane</keyword>
<dbReference type="Proteomes" id="UP000199095">
    <property type="component" value="Unassembled WGS sequence"/>
</dbReference>
<dbReference type="RefSeq" id="WP_342732897.1">
    <property type="nucleotide sequence ID" value="NZ_FOHJ01000008.1"/>
</dbReference>
<gene>
    <name evidence="2" type="ORF">SAMN05421676_108143</name>
</gene>
<accession>A0A1I0HBF2</accession>
<feature type="transmembrane region" description="Helical" evidence="1">
    <location>
        <begin position="12"/>
        <end position="29"/>
    </location>
</feature>
<reference evidence="3" key="1">
    <citation type="submission" date="2016-10" db="EMBL/GenBank/DDBJ databases">
        <authorList>
            <person name="Varghese N."/>
            <person name="Submissions S."/>
        </authorList>
    </citation>
    <scope>NUCLEOTIDE SEQUENCE [LARGE SCALE GENOMIC DNA]</scope>
    <source>
        <strain evidence="3">CGMCC 1.3566</strain>
    </source>
</reference>
<dbReference type="EMBL" id="FOHJ01000008">
    <property type="protein sequence ID" value="SET81007.1"/>
    <property type="molecule type" value="Genomic_DNA"/>
</dbReference>
<keyword evidence="3" id="KW-1185">Reference proteome</keyword>
<name>A0A1I0HBF2_9BACI</name>
<sequence length="105" mass="11677">MKRNVRLSEKILLAGYAFILLFMIVQDWVPLGSLNDIAATNSAKSSQEIRVVTLIGVGQIVLLIRVKISHLGKDLVNRSPNLYFYRSPVCMVNSLFLGNWGRGTG</sequence>
<dbReference type="AlphaFoldDB" id="A0A1I0HBF2"/>